<evidence type="ECO:0000256" key="1">
    <source>
        <dbReference type="ARBA" id="ARBA00022737"/>
    </source>
</evidence>
<feature type="repeat" description="ANK" evidence="3">
    <location>
        <begin position="125"/>
        <end position="159"/>
    </location>
</feature>
<name>A0A9Q0LU37_ANAIG</name>
<evidence type="ECO:0000256" key="2">
    <source>
        <dbReference type="ARBA" id="ARBA00023043"/>
    </source>
</evidence>
<sequence length="553" mass="63971">MDALLFNFFEEDERIETLDEYDDDKFNSALDFFEAIDDKKSFEELDEILKNGSDVNSVNFETPLFYVISKKMNLEMIKYLCDRNANLFFTNNCNENALHYALKFNLSIDIIQFLISKKIDINAQNKETVLHIELDKSKPNIEIIKLLIESGANLDLLDKNTPLHLALIKNVSDEIIKLLLSKVKNFDIKNEEDYLSLSIRNNSLEHVEMILQFQTDLEYNNKRSYLTFAIFSGCSIEIIEKLIEKGMDINAEDFGDFPVLLACKHEEYKKLLDLLFNKGIDDIKISNNENILHLLINDHPNDPLIDELLDKGFDINQQDVIGRTILHVELQNSRNIERIKKLIKLGADLNLQDKRTPFHYLCFQPLDLEIFNLFIENGANISITDINSPLIYILMKNSDIELIKRSINEFMKTKEYQESEEKSWTKLLSTVISNKDTTPEIIQFFVDTGADLSDQYYYGESIICQAIRAGQNISVIKKLLSFNLELNPKEYSSPSPIYVAIEQCPENNDLIKLLIEAGCDVNNRNVNNNISFFDLIKKLLFLFSMVTLVLKKL</sequence>
<dbReference type="Gene3D" id="1.25.40.20">
    <property type="entry name" value="Ankyrin repeat-containing domain"/>
    <property type="match status" value="3"/>
</dbReference>
<evidence type="ECO:0000256" key="3">
    <source>
        <dbReference type="PROSITE-ProRule" id="PRU00023"/>
    </source>
</evidence>
<dbReference type="SMART" id="SM00248">
    <property type="entry name" value="ANK"/>
    <property type="match status" value="12"/>
</dbReference>
<dbReference type="AlphaFoldDB" id="A0A9Q0LU37"/>
<dbReference type="SUPFAM" id="SSF48403">
    <property type="entry name" value="Ankyrin repeat"/>
    <property type="match status" value="2"/>
</dbReference>
<dbReference type="Proteomes" id="UP001149090">
    <property type="component" value="Unassembled WGS sequence"/>
</dbReference>
<feature type="repeat" description="ANK" evidence="3">
    <location>
        <begin position="492"/>
        <end position="526"/>
    </location>
</feature>
<proteinExistence type="predicted"/>
<gene>
    <name evidence="4" type="ORF">M0811_05630</name>
</gene>
<comment type="caution">
    <text evidence="4">The sequence shown here is derived from an EMBL/GenBank/DDBJ whole genome shotgun (WGS) entry which is preliminary data.</text>
</comment>
<organism evidence="4 5">
    <name type="scientific">Anaeramoeba ignava</name>
    <name type="common">Anaerobic marine amoeba</name>
    <dbReference type="NCBI Taxonomy" id="1746090"/>
    <lineage>
        <taxon>Eukaryota</taxon>
        <taxon>Metamonada</taxon>
        <taxon>Anaeramoebidae</taxon>
        <taxon>Anaeramoeba</taxon>
    </lineage>
</organism>
<dbReference type="InterPro" id="IPR002110">
    <property type="entry name" value="Ankyrin_rpt"/>
</dbReference>
<dbReference type="InterPro" id="IPR036770">
    <property type="entry name" value="Ankyrin_rpt-contain_sf"/>
</dbReference>
<dbReference type="PROSITE" id="PS50088">
    <property type="entry name" value="ANK_REPEAT"/>
    <property type="match status" value="4"/>
</dbReference>
<keyword evidence="2 3" id="KW-0040">ANK repeat</keyword>
<dbReference type="EMBL" id="JAPDFW010000056">
    <property type="protein sequence ID" value="KAJ5077940.1"/>
    <property type="molecule type" value="Genomic_DNA"/>
</dbReference>
<dbReference type="PROSITE" id="PS50297">
    <property type="entry name" value="ANK_REP_REGION"/>
    <property type="match status" value="2"/>
</dbReference>
<dbReference type="Pfam" id="PF12796">
    <property type="entry name" value="Ank_2"/>
    <property type="match status" value="4"/>
</dbReference>
<keyword evidence="5" id="KW-1185">Reference proteome</keyword>
<evidence type="ECO:0000313" key="5">
    <source>
        <dbReference type="Proteomes" id="UP001149090"/>
    </source>
</evidence>
<feature type="repeat" description="ANK" evidence="3">
    <location>
        <begin position="321"/>
        <end position="354"/>
    </location>
</feature>
<dbReference type="PANTHER" id="PTHR24126">
    <property type="entry name" value="ANKYRIN REPEAT, PH AND SEC7 DOMAIN CONTAINING PROTEIN SECG-RELATED"/>
    <property type="match status" value="1"/>
</dbReference>
<dbReference type="OrthoDB" id="9995210at2759"/>
<keyword evidence="1" id="KW-0677">Repeat</keyword>
<evidence type="ECO:0000313" key="4">
    <source>
        <dbReference type="EMBL" id="KAJ5077940.1"/>
    </source>
</evidence>
<feature type="repeat" description="ANK" evidence="3">
    <location>
        <begin position="158"/>
        <end position="191"/>
    </location>
</feature>
<dbReference type="PANTHER" id="PTHR24126:SF14">
    <property type="entry name" value="ANK_REP_REGION DOMAIN-CONTAINING PROTEIN"/>
    <property type="match status" value="1"/>
</dbReference>
<accession>A0A9Q0LU37</accession>
<protein>
    <submittedName>
        <fullName evidence="4">Ankyrin repeat-containing protein</fullName>
    </submittedName>
</protein>
<reference evidence="4" key="1">
    <citation type="submission" date="2022-10" db="EMBL/GenBank/DDBJ databases">
        <title>Novel sulphate-reducing endosymbionts in the free-living metamonad Anaeramoeba.</title>
        <authorList>
            <person name="Jerlstrom-Hultqvist J."/>
            <person name="Cepicka I."/>
            <person name="Gallot-Lavallee L."/>
            <person name="Salas-Leiva D."/>
            <person name="Curtis B.A."/>
            <person name="Zahonova K."/>
            <person name="Pipaliya S."/>
            <person name="Dacks J."/>
            <person name="Roger A.J."/>
        </authorList>
    </citation>
    <scope>NUCLEOTIDE SEQUENCE</scope>
    <source>
        <strain evidence="4">BMAN</strain>
    </source>
</reference>